<reference evidence="3" key="2">
    <citation type="submission" date="2023-03" db="EMBL/GenBank/DDBJ databases">
        <authorList>
            <person name="Inwood S.N."/>
            <person name="Skelly J.G."/>
            <person name="Guhlin J."/>
            <person name="Harrop T.W.R."/>
            <person name="Goldson S.G."/>
            <person name="Dearden P.K."/>
        </authorList>
    </citation>
    <scope>NUCLEOTIDE SEQUENCE</scope>
    <source>
        <strain evidence="3">Lincoln</strain>
        <tissue evidence="3">Whole body</tissue>
    </source>
</reference>
<protein>
    <recommendedName>
        <fullName evidence="2">Coilin N-terminal domain-containing protein</fullName>
    </recommendedName>
</protein>
<feature type="compositionally biased region" description="Polar residues" evidence="1">
    <location>
        <begin position="273"/>
        <end position="283"/>
    </location>
</feature>
<gene>
    <name evidence="3" type="ORF">PV327_010121</name>
</gene>
<comment type="caution">
    <text evidence="3">The sequence shown here is derived from an EMBL/GenBank/DDBJ whole genome shotgun (WGS) entry which is preliminary data.</text>
</comment>
<feature type="domain" description="Coilin N-terminal" evidence="2">
    <location>
        <begin position="15"/>
        <end position="140"/>
    </location>
</feature>
<organism evidence="3 4">
    <name type="scientific">Microctonus hyperodae</name>
    <name type="common">Parasitoid wasp</name>
    <dbReference type="NCBI Taxonomy" id="165561"/>
    <lineage>
        <taxon>Eukaryota</taxon>
        <taxon>Metazoa</taxon>
        <taxon>Ecdysozoa</taxon>
        <taxon>Arthropoda</taxon>
        <taxon>Hexapoda</taxon>
        <taxon>Insecta</taxon>
        <taxon>Pterygota</taxon>
        <taxon>Neoptera</taxon>
        <taxon>Endopterygota</taxon>
        <taxon>Hymenoptera</taxon>
        <taxon>Apocrita</taxon>
        <taxon>Ichneumonoidea</taxon>
        <taxon>Braconidae</taxon>
        <taxon>Euphorinae</taxon>
        <taxon>Microctonus</taxon>
    </lineage>
</organism>
<dbReference type="Proteomes" id="UP001168972">
    <property type="component" value="Unassembled WGS sequence"/>
</dbReference>
<feature type="region of interest" description="Disordered" evidence="1">
    <location>
        <begin position="242"/>
        <end position="287"/>
    </location>
</feature>
<accession>A0AA39FR79</accession>
<evidence type="ECO:0000313" key="3">
    <source>
        <dbReference type="EMBL" id="KAK0174337.1"/>
    </source>
</evidence>
<dbReference type="EMBL" id="JAQQBR010000006">
    <property type="protein sequence ID" value="KAK0174337.1"/>
    <property type="molecule type" value="Genomic_DNA"/>
</dbReference>
<dbReference type="InterPro" id="IPR031722">
    <property type="entry name" value="Coilin_N"/>
</dbReference>
<evidence type="ECO:0000259" key="2">
    <source>
        <dbReference type="Pfam" id="PF15862"/>
    </source>
</evidence>
<feature type="compositionally biased region" description="Low complexity" evidence="1">
    <location>
        <begin position="256"/>
        <end position="270"/>
    </location>
</feature>
<name>A0AA39FR79_MICHY</name>
<dbReference type="AlphaFoldDB" id="A0AA39FR79"/>
<proteinExistence type="predicted"/>
<evidence type="ECO:0000256" key="1">
    <source>
        <dbReference type="SAM" id="MobiDB-lite"/>
    </source>
</evidence>
<reference evidence="3" key="1">
    <citation type="journal article" date="2023" name="bioRxiv">
        <title>Scaffold-level genome assemblies of two parasitoid biocontrol wasps reveal the parthenogenesis mechanism and an associated novel virus.</title>
        <authorList>
            <person name="Inwood S."/>
            <person name="Skelly J."/>
            <person name="Guhlin J."/>
            <person name="Harrop T."/>
            <person name="Goldson S."/>
            <person name="Dearden P."/>
        </authorList>
    </citation>
    <scope>NUCLEOTIDE SEQUENCE</scope>
    <source>
        <strain evidence="3">Lincoln</strain>
        <tissue evidence="3">Whole body</tissue>
    </source>
</reference>
<sequence length="429" mass="48833">MKEIEKDVENFRVKIDLSQFYNDERRMSYIYIDKVKITNVLHLQIRIQKIFGIIRPLYLVINNVFLPANEDIRIIKEDEVVIVQSSYLGANDRGILTPCDVPVMIQENSNITEKSISQNEKYGSTDLKVNIPTTIISRSDFYDVESGSYERKRKRIRRRKKKKIESPILLPSVIKPNNSTPSNCRSLKLTFDKPNVNHLKFCWDDSNEEQSHETINYSASSKPIVHSTEITNLGALLSLQSSQVPPSYSGKRQMKTSSDTSTIISSNSGSPVKMNNSNESLSNPPRIPSVDYSQINIDEYPIHNEAFEPGDIIAFQTLILNGNYCPTLSDYILAKILTIDILTNTYSCKILASDPVSTACKPKNCLSDKSVSRVWEPPPDRCPSCPSSTVPFFENVKIILKKTCRCKIEILIQRSLSIVNMKKIDRRLW</sequence>
<dbReference type="Pfam" id="PF15862">
    <property type="entry name" value="Coilin_N"/>
    <property type="match status" value="1"/>
</dbReference>
<evidence type="ECO:0000313" key="4">
    <source>
        <dbReference type="Proteomes" id="UP001168972"/>
    </source>
</evidence>
<keyword evidence="4" id="KW-1185">Reference proteome</keyword>